<dbReference type="EMBL" id="JABBWE010000008">
    <property type="protein sequence ID" value="KAG1800749.1"/>
    <property type="molecule type" value="Genomic_DNA"/>
</dbReference>
<accession>A0A9P7DQR3</accession>
<name>A0A9P7DQR3_9AGAM</name>
<dbReference type="GeneID" id="64599642"/>
<evidence type="ECO:0000256" key="1">
    <source>
        <dbReference type="RuleBase" id="RU363044"/>
    </source>
</evidence>
<dbReference type="AlphaFoldDB" id="A0A9P7DQR3"/>
<evidence type="ECO:0000256" key="2">
    <source>
        <dbReference type="SAM" id="MobiDB-lite"/>
    </source>
</evidence>
<feature type="domain" description="DNA helicase Pif1-like DEAD-box helicase" evidence="3">
    <location>
        <begin position="341"/>
        <end position="481"/>
    </location>
</feature>
<dbReference type="OrthoDB" id="432234at2759"/>
<dbReference type="InterPro" id="IPR010285">
    <property type="entry name" value="DNA_helicase_pif1-like_DEAD"/>
</dbReference>
<evidence type="ECO:0000313" key="4">
    <source>
        <dbReference type="EMBL" id="KAG1800749.1"/>
    </source>
</evidence>
<comment type="catalytic activity">
    <reaction evidence="1">
        <text>ATP + H2O = ADP + phosphate + H(+)</text>
        <dbReference type="Rhea" id="RHEA:13065"/>
        <dbReference type="ChEBI" id="CHEBI:15377"/>
        <dbReference type="ChEBI" id="CHEBI:15378"/>
        <dbReference type="ChEBI" id="CHEBI:30616"/>
        <dbReference type="ChEBI" id="CHEBI:43474"/>
        <dbReference type="ChEBI" id="CHEBI:456216"/>
        <dbReference type="EC" id="5.6.2.3"/>
    </reaction>
</comment>
<proteinExistence type="inferred from homology"/>
<dbReference type="GO" id="GO:0000723">
    <property type="term" value="P:telomere maintenance"/>
    <property type="evidence" value="ECO:0007669"/>
    <property type="project" value="InterPro"/>
</dbReference>
<keyword evidence="1" id="KW-0234">DNA repair</keyword>
<protein>
    <recommendedName>
        <fullName evidence="1">ATP-dependent DNA helicase</fullName>
        <ecNumber evidence="1">5.6.2.3</ecNumber>
    </recommendedName>
</protein>
<keyword evidence="1" id="KW-0067">ATP-binding</keyword>
<organism evidence="4 5">
    <name type="scientific">Suillus plorans</name>
    <dbReference type="NCBI Taxonomy" id="116603"/>
    <lineage>
        <taxon>Eukaryota</taxon>
        <taxon>Fungi</taxon>
        <taxon>Dikarya</taxon>
        <taxon>Basidiomycota</taxon>
        <taxon>Agaricomycotina</taxon>
        <taxon>Agaricomycetes</taxon>
        <taxon>Agaricomycetidae</taxon>
        <taxon>Boletales</taxon>
        <taxon>Suillineae</taxon>
        <taxon>Suillaceae</taxon>
        <taxon>Suillus</taxon>
    </lineage>
</organism>
<evidence type="ECO:0000259" key="3">
    <source>
        <dbReference type="Pfam" id="PF05970"/>
    </source>
</evidence>
<comment type="cofactor">
    <cofactor evidence="1">
        <name>Mg(2+)</name>
        <dbReference type="ChEBI" id="CHEBI:18420"/>
    </cofactor>
</comment>
<gene>
    <name evidence="4" type="ORF">HD556DRAFT_1438751</name>
</gene>
<dbReference type="GO" id="GO:0005524">
    <property type="term" value="F:ATP binding"/>
    <property type="evidence" value="ECO:0007669"/>
    <property type="project" value="UniProtKB-KW"/>
</dbReference>
<feature type="compositionally biased region" description="Basic and acidic residues" evidence="2">
    <location>
        <begin position="78"/>
        <end position="97"/>
    </location>
</feature>
<dbReference type="GO" id="GO:0006310">
    <property type="term" value="P:DNA recombination"/>
    <property type="evidence" value="ECO:0007669"/>
    <property type="project" value="UniProtKB-KW"/>
</dbReference>
<dbReference type="PANTHER" id="PTHR47642">
    <property type="entry name" value="ATP-DEPENDENT DNA HELICASE"/>
    <property type="match status" value="1"/>
</dbReference>
<evidence type="ECO:0000313" key="5">
    <source>
        <dbReference type="Proteomes" id="UP000719766"/>
    </source>
</evidence>
<keyword evidence="1" id="KW-0378">Hydrolase</keyword>
<dbReference type="EC" id="5.6.2.3" evidence="1"/>
<dbReference type="RefSeq" id="XP_041164491.1">
    <property type="nucleotide sequence ID" value="XM_041305878.1"/>
</dbReference>
<dbReference type="InterPro" id="IPR027417">
    <property type="entry name" value="P-loop_NTPase"/>
</dbReference>
<feature type="region of interest" description="Disordered" evidence="2">
    <location>
        <begin position="69"/>
        <end position="103"/>
    </location>
</feature>
<keyword evidence="1" id="KW-0227">DNA damage</keyword>
<dbReference type="Pfam" id="PF05970">
    <property type="entry name" value="PIF1"/>
    <property type="match status" value="1"/>
</dbReference>
<dbReference type="InterPro" id="IPR051055">
    <property type="entry name" value="PIF1_helicase"/>
</dbReference>
<sequence>MYEMLSLLSRAVACIPMNQPSETPYTQIHAQQAARYVRGLGDGIPSHETMPMLSSLLMSYVKDLMQTSGGCDESMSDAGKDNSEEPLKSEEYKDDRLSNPPKSITTFISKAKSKDVKNMHETHLGVLQRHALMGDHPLWQTHKLLEHTNEVHGDGSRELIPCIVGMAIPRRTHPNQWQLFMLAHFKPFSHTSPLIPKDSSIEEVFETYTFTPRSHAIMQHWEAVHECEDEQDTNCLQRQAQLTTPKKGIGNLPLQLDNKDEVLPGPALGRTAQEEFKHAQTPATETPSTPTETFSLAEVINMIGIEFQLNDAQWVAFCIIADHFVGAFVEKHAEPCHQLTMLMTEPGGTGKMHVVKAVRAVMEYYGYGHVIQFLALTSSVASLIDGMTIHKGLGIKIRAKSKGKGNRALGKSMEDYSVIVSNQSKTQLHDKWKNMAFLLVDEASLLGLQLLAQLDHALRVVKEQPDLWFGGITLILSGNFFSTRLLEEAHCTCPFCGMLDRQTTRYKSDWVISLGRP</sequence>
<keyword evidence="1" id="KW-0347">Helicase</keyword>
<dbReference type="Proteomes" id="UP000719766">
    <property type="component" value="Unassembled WGS sequence"/>
</dbReference>
<dbReference type="GO" id="GO:0006281">
    <property type="term" value="P:DNA repair"/>
    <property type="evidence" value="ECO:0007669"/>
    <property type="project" value="UniProtKB-KW"/>
</dbReference>
<keyword evidence="5" id="KW-1185">Reference proteome</keyword>
<dbReference type="PANTHER" id="PTHR47642:SF5">
    <property type="entry name" value="ATP-DEPENDENT DNA HELICASE"/>
    <property type="match status" value="1"/>
</dbReference>
<comment type="similarity">
    <text evidence="1">Belongs to the helicase family.</text>
</comment>
<dbReference type="GO" id="GO:0016787">
    <property type="term" value="F:hydrolase activity"/>
    <property type="evidence" value="ECO:0007669"/>
    <property type="project" value="UniProtKB-KW"/>
</dbReference>
<reference evidence="4" key="1">
    <citation type="journal article" date="2020" name="New Phytol.">
        <title>Comparative genomics reveals dynamic genome evolution in host specialist ectomycorrhizal fungi.</title>
        <authorList>
            <person name="Lofgren L.A."/>
            <person name="Nguyen N.H."/>
            <person name="Vilgalys R."/>
            <person name="Ruytinx J."/>
            <person name="Liao H.L."/>
            <person name="Branco S."/>
            <person name="Kuo A."/>
            <person name="LaButti K."/>
            <person name="Lipzen A."/>
            <person name="Andreopoulos W."/>
            <person name="Pangilinan J."/>
            <person name="Riley R."/>
            <person name="Hundley H."/>
            <person name="Na H."/>
            <person name="Barry K."/>
            <person name="Grigoriev I.V."/>
            <person name="Stajich J.E."/>
            <person name="Kennedy P.G."/>
        </authorList>
    </citation>
    <scope>NUCLEOTIDE SEQUENCE</scope>
    <source>
        <strain evidence="4">S12</strain>
    </source>
</reference>
<dbReference type="GO" id="GO:0043139">
    <property type="term" value="F:5'-3' DNA helicase activity"/>
    <property type="evidence" value="ECO:0007669"/>
    <property type="project" value="UniProtKB-EC"/>
</dbReference>
<keyword evidence="1" id="KW-0547">Nucleotide-binding</keyword>
<comment type="caution">
    <text evidence="4">The sequence shown here is derived from an EMBL/GenBank/DDBJ whole genome shotgun (WGS) entry which is preliminary data.</text>
</comment>
<dbReference type="Gene3D" id="3.40.50.300">
    <property type="entry name" value="P-loop containing nucleotide triphosphate hydrolases"/>
    <property type="match status" value="1"/>
</dbReference>
<keyword evidence="1" id="KW-0233">DNA recombination</keyword>